<feature type="compositionally biased region" description="Pro residues" evidence="1">
    <location>
        <begin position="1"/>
        <end position="16"/>
    </location>
</feature>
<name>A0A3B6NLC9_WHEAT</name>
<dbReference type="Gramene" id="TraesCS6A02G091200.1">
    <property type="protein sequence ID" value="TraesCS6A02G091200.1"/>
    <property type="gene ID" value="TraesCS6A02G091200"/>
</dbReference>
<feature type="compositionally biased region" description="Pro residues" evidence="1">
    <location>
        <begin position="80"/>
        <end position="90"/>
    </location>
</feature>
<organism evidence="2">
    <name type="scientific">Triticum aestivum</name>
    <name type="common">Wheat</name>
    <dbReference type="NCBI Taxonomy" id="4565"/>
    <lineage>
        <taxon>Eukaryota</taxon>
        <taxon>Viridiplantae</taxon>
        <taxon>Streptophyta</taxon>
        <taxon>Embryophyta</taxon>
        <taxon>Tracheophyta</taxon>
        <taxon>Spermatophyta</taxon>
        <taxon>Magnoliopsida</taxon>
        <taxon>Liliopsida</taxon>
        <taxon>Poales</taxon>
        <taxon>Poaceae</taxon>
        <taxon>BOP clade</taxon>
        <taxon>Pooideae</taxon>
        <taxon>Triticodae</taxon>
        <taxon>Triticeae</taxon>
        <taxon>Triticinae</taxon>
        <taxon>Triticum</taxon>
    </lineage>
</organism>
<accession>A0A3B6NLC9</accession>
<dbReference type="SMR" id="A0A3B6NLC9"/>
<dbReference type="Proteomes" id="UP000019116">
    <property type="component" value="Chromosome 6A"/>
</dbReference>
<reference evidence="2" key="2">
    <citation type="submission" date="2018-10" db="UniProtKB">
        <authorList>
            <consortium name="EnsemblPlants"/>
        </authorList>
    </citation>
    <scope>IDENTIFICATION</scope>
</reference>
<keyword evidence="3" id="KW-1185">Reference proteome</keyword>
<reference evidence="2" key="1">
    <citation type="submission" date="2018-08" db="EMBL/GenBank/DDBJ databases">
        <authorList>
            <person name="Rossello M."/>
        </authorList>
    </citation>
    <scope>NUCLEOTIDE SEQUENCE [LARGE SCALE GENOMIC DNA]</scope>
    <source>
        <strain evidence="2">cv. Chinese Spring</strain>
    </source>
</reference>
<evidence type="ECO:0000313" key="3">
    <source>
        <dbReference type="Proteomes" id="UP000019116"/>
    </source>
</evidence>
<sequence length="278" mass="29976">MPSPPARRPELAPPRPVATAQAAKPVKGRGGSVKRPANRRRNPADISTRPVKVSKAAAAVRGNDSQTVRPAASSSSHTSIPPPPPPPPPAVEEDVATPTATASNMFDEMSQRPSIEIEDALTKSGASLWVFACSQAPMLRTAIAAAPRPRISLAPARFAHELAQAQAQPAVPGRDDLDPSWAPLYRRISRLYGRPPGMMAAEMDNYLRKRRPLSADQIVAYVRKLRKFKSNACALEVSPYPPISPQNGGLIWIGMRICAESSRFGIKRVARKGDGLTY</sequence>
<dbReference type="Gramene" id="TraesCS6A03G0208900.1">
    <property type="protein sequence ID" value="TraesCS6A03G0208900.1.CDS"/>
    <property type="gene ID" value="TraesCS6A03G0208900"/>
</dbReference>
<dbReference type="EnsemblPlants" id="TraesCS6A02G091200.1">
    <property type="protein sequence ID" value="TraesCS6A02G091200.1"/>
    <property type="gene ID" value="TraesCS6A02G091200"/>
</dbReference>
<feature type="region of interest" description="Disordered" evidence="1">
    <location>
        <begin position="1"/>
        <end position="95"/>
    </location>
</feature>
<evidence type="ECO:0000313" key="2">
    <source>
        <dbReference type="EnsemblPlants" id="TraesCS6A02G091200.1"/>
    </source>
</evidence>
<feature type="compositionally biased region" description="Polar residues" evidence="1">
    <location>
        <begin position="63"/>
        <end position="79"/>
    </location>
</feature>
<dbReference type="OrthoDB" id="1717827at2759"/>
<protein>
    <submittedName>
        <fullName evidence="2">Uncharacterized protein</fullName>
    </submittedName>
</protein>
<proteinExistence type="predicted"/>
<evidence type="ECO:0000256" key="1">
    <source>
        <dbReference type="SAM" id="MobiDB-lite"/>
    </source>
</evidence>
<dbReference type="AlphaFoldDB" id="A0A3B6NLC9"/>